<comment type="caution">
    <text evidence="2">The sequence shown here is derived from an EMBL/GenBank/DDBJ whole genome shotgun (WGS) entry which is preliminary data.</text>
</comment>
<protein>
    <recommendedName>
        <fullName evidence="1">DOD-type homing endonuclease domain-containing protein</fullName>
    </recommendedName>
</protein>
<dbReference type="EMBL" id="MFLC01000038">
    <property type="protein sequence ID" value="OGG54444.1"/>
    <property type="molecule type" value="Genomic_DNA"/>
</dbReference>
<organism evidence="2 3">
    <name type="scientific">Candidatus Kaiserbacteria bacterium RIFCSPHIGHO2_02_FULL_49_11</name>
    <dbReference type="NCBI Taxonomy" id="1798489"/>
    <lineage>
        <taxon>Bacteria</taxon>
        <taxon>Candidatus Kaiseribacteriota</taxon>
    </lineage>
</organism>
<dbReference type="GO" id="GO:0004519">
    <property type="term" value="F:endonuclease activity"/>
    <property type="evidence" value="ECO:0007669"/>
    <property type="project" value="InterPro"/>
</dbReference>
<dbReference type="InterPro" id="IPR027434">
    <property type="entry name" value="Homing_endonucl"/>
</dbReference>
<feature type="domain" description="DOD-type homing endonuclease" evidence="1">
    <location>
        <begin position="28"/>
        <end position="99"/>
    </location>
</feature>
<sequence length="178" mass="20898">MKEIYGFAPKRYRNPITGVVRTCHFNVALGAYMQPKADQLLEEISHLSLPLKRAFIRAFFDDEGCIDFRPHRNHRRIRGYQKDVAILVLIQRLLLSFGIIVSIEHPNEVVVSRKDNLQLFQKEINFSPGVRINGKRTNSIWKKNLEKREILKMALASYQLKPKTYFKAASQSQMRRRR</sequence>
<dbReference type="PROSITE" id="PS50819">
    <property type="entry name" value="INTEIN_ENDONUCLEASE"/>
    <property type="match status" value="1"/>
</dbReference>
<evidence type="ECO:0000313" key="3">
    <source>
        <dbReference type="Proteomes" id="UP000177659"/>
    </source>
</evidence>
<reference evidence="2 3" key="1">
    <citation type="journal article" date="2016" name="Nat. Commun.">
        <title>Thousands of microbial genomes shed light on interconnected biogeochemical processes in an aquifer system.</title>
        <authorList>
            <person name="Anantharaman K."/>
            <person name="Brown C.T."/>
            <person name="Hug L.A."/>
            <person name="Sharon I."/>
            <person name="Castelle C.J."/>
            <person name="Probst A.J."/>
            <person name="Thomas B.C."/>
            <person name="Singh A."/>
            <person name="Wilkins M.J."/>
            <person name="Karaoz U."/>
            <person name="Brodie E.L."/>
            <person name="Williams K.H."/>
            <person name="Hubbard S.S."/>
            <person name="Banfield J.F."/>
        </authorList>
    </citation>
    <scope>NUCLEOTIDE SEQUENCE [LARGE SCALE GENOMIC DNA]</scope>
</reference>
<dbReference type="InterPro" id="IPR004042">
    <property type="entry name" value="Intein_endonuc_central"/>
</dbReference>
<dbReference type="InterPro" id="IPR004860">
    <property type="entry name" value="LAGLIDADG_dom"/>
</dbReference>
<dbReference type="Gene3D" id="3.10.28.10">
    <property type="entry name" value="Homing endonucleases"/>
    <property type="match status" value="1"/>
</dbReference>
<dbReference type="AlphaFoldDB" id="A0A1F6CZ45"/>
<dbReference type="Pfam" id="PF14528">
    <property type="entry name" value="LAGLIDADG_3"/>
    <property type="match status" value="1"/>
</dbReference>
<dbReference type="SUPFAM" id="SSF55608">
    <property type="entry name" value="Homing endonucleases"/>
    <property type="match status" value="1"/>
</dbReference>
<dbReference type="Proteomes" id="UP000177659">
    <property type="component" value="Unassembled WGS sequence"/>
</dbReference>
<name>A0A1F6CZ45_9BACT</name>
<evidence type="ECO:0000259" key="1">
    <source>
        <dbReference type="PROSITE" id="PS50819"/>
    </source>
</evidence>
<gene>
    <name evidence="2" type="ORF">A3D62_01970</name>
</gene>
<evidence type="ECO:0000313" key="2">
    <source>
        <dbReference type="EMBL" id="OGG54444.1"/>
    </source>
</evidence>
<proteinExistence type="predicted"/>
<accession>A0A1F6CZ45</accession>